<dbReference type="EMBL" id="JAPDDP010000036">
    <property type="protein sequence ID" value="MDA0182482.1"/>
    <property type="molecule type" value="Genomic_DNA"/>
</dbReference>
<accession>A0A9X3NCT7</accession>
<comment type="caution">
    <text evidence="2">The sequence shown here is derived from an EMBL/GenBank/DDBJ whole genome shotgun (WGS) entry which is preliminary data.</text>
</comment>
<proteinExistence type="predicted"/>
<dbReference type="PANTHER" id="PTHR43586:SF21">
    <property type="entry name" value="PYRIDOXAL PHOSPHATE (PLP)-DEPENDENT ASPARTATE AMINOTRANSFERASE SUPERFAMILY"/>
    <property type="match status" value="1"/>
</dbReference>
<dbReference type="Pfam" id="PF00266">
    <property type="entry name" value="Aminotran_5"/>
    <property type="match status" value="1"/>
</dbReference>
<dbReference type="InterPro" id="IPR015421">
    <property type="entry name" value="PyrdxlP-dep_Trfase_major"/>
</dbReference>
<dbReference type="InterPro" id="IPR015422">
    <property type="entry name" value="PyrdxlP-dep_Trfase_small"/>
</dbReference>
<name>A0A9X3NCT7_9ACTN</name>
<dbReference type="SUPFAM" id="SSF53383">
    <property type="entry name" value="PLP-dependent transferases"/>
    <property type="match status" value="1"/>
</dbReference>
<dbReference type="AlphaFoldDB" id="A0A9X3NCT7"/>
<dbReference type="GO" id="GO:0008483">
    <property type="term" value="F:transaminase activity"/>
    <property type="evidence" value="ECO:0007669"/>
    <property type="project" value="UniProtKB-KW"/>
</dbReference>
<dbReference type="Gene3D" id="3.90.1150.10">
    <property type="entry name" value="Aspartate Aminotransferase, domain 1"/>
    <property type="match status" value="1"/>
</dbReference>
<dbReference type="InterPro" id="IPR000192">
    <property type="entry name" value="Aminotrans_V_dom"/>
</dbReference>
<gene>
    <name evidence="2" type="ORF">OJ997_19390</name>
</gene>
<evidence type="ECO:0000259" key="1">
    <source>
        <dbReference type="Pfam" id="PF00266"/>
    </source>
</evidence>
<dbReference type="Proteomes" id="UP001147653">
    <property type="component" value="Unassembled WGS sequence"/>
</dbReference>
<dbReference type="PANTHER" id="PTHR43586">
    <property type="entry name" value="CYSTEINE DESULFURASE"/>
    <property type="match status" value="1"/>
</dbReference>
<dbReference type="InterPro" id="IPR015424">
    <property type="entry name" value="PyrdxlP-dep_Trfase"/>
</dbReference>
<keyword evidence="2" id="KW-0032">Aminotransferase</keyword>
<keyword evidence="2" id="KW-0808">Transferase</keyword>
<sequence>MIPTHLWHPETTYLNTASFGLPPDPTYEALTSAQEDWRHGRVSWEHWTAVTDRARAEFATLTRAHPDNVVVGATVSGLISHIATAIPDGARVLAPEPEFTSLLFPFAAQAGRGVTVDVVPLDRLAQAIDADTDVVAVSAVQSSTGEVAALDDIAAAAKHHGALTVIDATHAIGWLPLDATRFDAVACAAYKWLMSPRGTAFMVLREELADRLTPHQAGWYAAANPLTDQFGLPLRLAESARRFDTSPAWFSWVGTEPSLRLINEIGVETIHEHDLKLANRFLAGLGEEPSNSAIVTSAIADAPEKLARAGIMAAARAGRLRASFHLYNTEADVDAALNALT</sequence>
<dbReference type="RefSeq" id="WP_270026850.1">
    <property type="nucleotide sequence ID" value="NZ_JAPDDP010000036.1"/>
</dbReference>
<evidence type="ECO:0000313" key="3">
    <source>
        <dbReference type="Proteomes" id="UP001147653"/>
    </source>
</evidence>
<reference evidence="2" key="1">
    <citation type="submission" date="2022-10" db="EMBL/GenBank/DDBJ databases">
        <title>The WGS of Solirubrobacter phytolaccae KCTC 29190.</title>
        <authorList>
            <person name="Jiang Z."/>
        </authorList>
    </citation>
    <scope>NUCLEOTIDE SEQUENCE</scope>
    <source>
        <strain evidence="2">KCTC 29190</strain>
    </source>
</reference>
<keyword evidence="3" id="KW-1185">Reference proteome</keyword>
<feature type="domain" description="Aminotransferase class V" evidence="1">
    <location>
        <begin position="47"/>
        <end position="294"/>
    </location>
</feature>
<evidence type="ECO:0000313" key="2">
    <source>
        <dbReference type="EMBL" id="MDA0182482.1"/>
    </source>
</evidence>
<organism evidence="2 3">
    <name type="scientific">Solirubrobacter phytolaccae</name>
    <dbReference type="NCBI Taxonomy" id="1404360"/>
    <lineage>
        <taxon>Bacteria</taxon>
        <taxon>Bacillati</taxon>
        <taxon>Actinomycetota</taxon>
        <taxon>Thermoleophilia</taxon>
        <taxon>Solirubrobacterales</taxon>
        <taxon>Solirubrobacteraceae</taxon>
        <taxon>Solirubrobacter</taxon>
    </lineage>
</organism>
<protein>
    <submittedName>
        <fullName evidence="2">Aminotransferase class V-fold PLP-dependent enzyme</fullName>
    </submittedName>
</protein>
<dbReference type="Gene3D" id="3.40.640.10">
    <property type="entry name" value="Type I PLP-dependent aspartate aminotransferase-like (Major domain)"/>
    <property type="match status" value="1"/>
</dbReference>